<keyword evidence="6" id="KW-1185">Reference proteome</keyword>
<dbReference type="InterPro" id="IPR051782">
    <property type="entry name" value="ABC_Transporter_VariousFunc"/>
</dbReference>
<evidence type="ECO:0000313" key="6">
    <source>
        <dbReference type="Proteomes" id="UP000325302"/>
    </source>
</evidence>
<dbReference type="Proteomes" id="UP000325302">
    <property type="component" value="Unassembled WGS sequence"/>
</dbReference>
<dbReference type="PROSITE" id="PS50893">
    <property type="entry name" value="ABC_TRANSPORTER_2"/>
    <property type="match status" value="1"/>
</dbReference>
<dbReference type="InterPro" id="IPR003593">
    <property type="entry name" value="AAA+_ATPase"/>
</dbReference>
<dbReference type="PANTHER" id="PTHR42939">
    <property type="entry name" value="ABC TRANSPORTER ATP-BINDING PROTEIN ALBC-RELATED"/>
    <property type="match status" value="1"/>
</dbReference>
<dbReference type="GO" id="GO:0016887">
    <property type="term" value="F:ATP hydrolysis activity"/>
    <property type="evidence" value="ECO:0007669"/>
    <property type="project" value="InterPro"/>
</dbReference>
<evidence type="ECO:0000256" key="2">
    <source>
        <dbReference type="ARBA" id="ARBA00022741"/>
    </source>
</evidence>
<feature type="domain" description="ABC transporter" evidence="4">
    <location>
        <begin position="4"/>
        <end position="210"/>
    </location>
</feature>
<proteinExistence type="predicted"/>
<gene>
    <name evidence="5" type="ORF">E1H14_06575</name>
</gene>
<dbReference type="SUPFAM" id="SSF52540">
    <property type="entry name" value="P-loop containing nucleoside triphosphate hydrolases"/>
    <property type="match status" value="1"/>
</dbReference>
<dbReference type="Pfam" id="PF00005">
    <property type="entry name" value="ABC_tran"/>
    <property type="match status" value="1"/>
</dbReference>
<dbReference type="EMBL" id="SMRS01000004">
    <property type="protein sequence ID" value="KAA0875079.1"/>
    <property type="molecule type" value="Genomic_DNA"/>
</dbReference>
<evidence type="ECO:0000256" key="1">
    <source>
        <dbReference type="ARBA" id="ARBA00022448"/>
    </source>
</evidence>
<accession>A0A5A9W4E8</accession>
<keyword evidence="2" id="KW-0547">Nucleotide-binding</keyword>
<dbReference type="OrthoDB" id="9800654at2"/>
<evidence type="ECO:0000313" key="5">
    <source>
        <dbReference type="EMBL" id="KAA0875079.1"/>
    </source>
</evidence>
<reference evidence="5 6" key="1">
    <citation type="submission" date="2019-03" db="EMBL/GenBank/DDBJ databases">
        <title>Nitrincola sp. nov. isolated from an Indian soda lake.</title>
        <authorList>
            <person name="Joshi A."/>
            <person name="Thite S.V."/>
            <person name="Joseph N."/>
            <person name="Dhotre D."/>
            <person name="Moorthy M."/>
            <person name="Shouche Y.S."/>
        </authorList>
    </citation>
    <scope>NUCLEOTIDE SEQUENCE [LARGE SCALE GENOMIC DNA]</scope>
    <source>
        <strain evidence="5 6">MEB193</strain>
    </source>
</reference>
<name>A0A5A9W4E8_9GAMM</name>
<dbReference type="SMART" id="SM00382">
    <property type="entry name" value="AAA"/>
    <property type="match status" value="1"/>
</dbReference>
<dbReference type="Gene3D" id="3.40.50.300">
    <property type="entry name" value="P-loop containing nucleotide triphosphate hydrolases"/>
    <property type="match status" value="1"/>
</dbReference>
<dbReference type="InterPro" id="IPR003439">
    <property type="entry name" value="ABC_transporter-like_ATP-bd"/>
</dbReference>
<dbReference type="PANTHER" id="PTHR42939:SF1">
    <property type="entry name" value="ABC TRANSPORTER ATP-BINDING PROTEIN ALBC-RELATED"/>
    <property type="match status" value="1"/>
</dbReference>
<comment type="caution">
    <text evidence="5">The sequence shown here is derived from an EMBL/GenBank/DDBJ whole genome shotgun (WGS) entry which is preliminary data.</text>
</comment>
<sequence>MSLLKAEDLSKHFGQRLLWRIPSLSVQPGQLIYLRGDNGSGKTTLLKTLAGLLPLEQGRVELLGQSVAPGKGVCYLHQQPYMFDTSVWRNLQRVPVSGLSRAALQAKREEALTWAGLTEQRHQPARTLSGGERQRLAMARARLSQPCVWLLDEPLASLDDRSAIQVLELIQHLQAAGAAILLTSHQSGQLSALCQETWLLQDGDLHPQAL</sequence>
<dbReference type="InterPro" id="IPR027417">
    <property type="entry name" value="P-loop_NTPase"/>
</dbReference>
<evidence type="ECO:0000259" key="4">
    <source>
        <dbReference type="PROSITE" id="PS50893"/>
    </source>
</evidence>
<dbReference type="GO" id="GO:0005524">
    <property type="term" value="F:ATP binding"/>
    <property type="evidence" value="ECO:0007669"/>
    <property type="project" value="UniProtKB-KW"/>
</dbReference>
<protein>
    <submittedName>
        <fullName evidence="5">ABC transporter ATP-binding protein</fullName>
    </submittedName>
</protein>
<evidence type="ECO:0000256" key="3">
    <source>
        <dbReference type="ARBA" id="ARBA00022840"/>
    </source>
</evidence>
<dbReference type="RefSeq" id="WP_149390659.1">
    <property type="nucleotide sequence ID" value="NZ_SMRS01000004.1"/>
</dbReference>
<keyword evidence="1" id="KW-0813">Transport</keyword>
<organism evidence="5 6">
    <name type="scientific">Nitrincola tapanii</name>
    <dbReference type="NCBI Taxonomy" id="1708751"/>
    <lineage>
        <taxon>Bacteria</taxon>
        <taxon>Pseudomonadati</taxon>
        <taxon>Pseudomonadota</taxon>
        <taxon>Gammaproteobacteria</taxon>
        <taxon>Oceanospirillales</taxon>
        <taxon>Oceanospirillaceae</taxon>
        <taxon>Nitrincola</taxon>
    </lineage>
</organism>
<keyword evidence="3 5" id="KW-0067">ATP-binding</keyword>
<dbReference type="AlphaFoldDB" id="A0A5A9W4E8"/>